<feature type="zinc finger region" description="C3H1-type" evidence="4">
    <location>
        <begin position="121"/>
        <end position="149"/>
    </location>
</feature>
<evidence type="ECO:0000256" key="3">
    <source>
        <dbReference type="ARBA" id="ARBA00022833"/>
    </source>
</evidence>
<feature type="region of interest" description="Disordered" evidence="5">
    <location>
        <begin position="472"/>
        <end position="517"/>
    </location>
</feature>
<dbReference type="GO" id="GO:0008270">
    <property type="term" value="F:zinc ion binding"/>
    <property type="evidence" value="ECO:0007669"/>
    <property type="project" value="UniProtKB-KW"/>
</dbReference>
<dbReference type="InterPro" id="IPR036855">
    <property type="entry name" value="Znf_CCCH_sf"/>
</dbReference>
<dbReference type="AlphaFoldDB" id="A0A9P5N957"/>
<comment type="caution">
    <text evidence="7">The sequence shown here is derived from an EMBL/GenBank/DDBJ whole genome shotgun (WGS) entry which is preliminary data.</text>
</comment>
<evidence type="ECO:0000313" key="7">
    <source>
        <dbReference type="EMBL" id="KAF8874770.1"/>
    </source>
</evidence>
<protein>
    <recommendedName>
        <fullName evidence="6">C3H1-type domain-containing protein</fullName>
    </recommendedName>
</protein>
<dbReference type="InterPro" id="IPR000571">
    <property type="entry name" value="Znf_CCCH"/>
</dbReference>
<accession>A0A9P5N957</accession>
<evidence type="ECO:0000256" key="5">
    <source>
        <dbReference type="SAM" id="MobiDB-lite"/>
    </source>
</evidence>
<sequence length="945" mass="104106">MTKARFRRAVARKNLFLYKSAICDLETVIAEDPASVQEATKELNTVRTLLEEDGGIEEEETEKKHPNFDDEPWDYYSDSETEDCNHEGNKTPCRFYNHAGCARGRSCQFSHAPDDNSVRDELGKNVCLKFLFNECEFGATKCIYSHEKKYLPAGGWWEDQEKVAAAKRIRLSGGLNEYETYEFHHSSILDNVKGQGFASRKHQEAILEHLTFIHENAMEDVASPEPNIPAPKGPFVLVLSFDYADMFTSIHTHLLNTLKKKTQLVHLTGHPKAYKKAAELLENPNLVGVLVADPAIVKRKYTIVLRKLVKYVKKGGSVVMGGSFSSHISPSTFDDFMKNTWGLNWKFGSYHRTTFALNPSNEIVKRNSSLKQSYSMKTVHVDNIKPEMAVYTTAENAHLQSLVFAPVPIQNAGSESPAVCARVGRGLLSFLGDVNAEVESTNTIMAMLGLLDQPNAPLPEPPAPIHRTGLAIAPTFDQPSGPPSKDNGKGKQKESAPGQPIAGPSTQGGTENSGTAEKSPRKLILIFIFENAEMFKSVHANQLSALKEKADVIFVEAPAQALVHLSSPRLGGVFIADDGLIKPSSTHALRKVLDYVKSGGKVVIGGLFSSMTNQPTIAQMFAAFGLPWKPGTYRRMEAQLNRHHPIAASNPTLSDSFSMKSVFLTGFQPEDLLYEQYPPIGPNYESAILHARVGKGQLGYIGDVNAEAETTPILLAMFDLLNPASKELELVPDSQKFVVLVTQLAEEVWRGVTPPFLPEIKQKAEVILGLSNARIVDLLSSKDLSGVLVADNSILKPQNAYLLSKLVEYSKNGGTVVFGFIFANQISLTQFRPLFQDNWGLDWNLAGTESSPMTRTAKNSLVKKMADPEQLPKTPNMDGIFIKGITQSSVVYCAQNRADLWKPKDGVIKSPVVFADVEKGHVGFLGVDLSQEHYRTIAYAMLGLI</sequence>
<proteinExistence type="predicted"/>
<dbReference type="EMBL" id="JADNYJ010000208">
    <property type="protein sequence ID" value="KAF8874770.1"/>
    <property type="molecule type" value="Genomic_DNA"/>
</dbReference>
<feature type="compositionally biased region" description="Acidic residues" evidence="5">
    <location>
        <begin position="51"/>
        <end position="60"/>
    </location>
</feature>
<feature type="domain" description="C3H1-type" evidence="6">
    <location>
        <begin position="121"/>
        <end position="149"/>
    </location>
</feature>
<name>A0A9P5N957_GYMJU</name>
<keyword evidence="3 4" id="KW-0862">Zinc</keyword>
<keyword evidence="1 4" id="KW-0479">Metal-binding</keyword>
<evidence type="ECO:0000256" key="2">
    <source>
        <dbReference type="ARBA" id="ARBA00022771"/>
    </source>
</evidence>
<feature type="region of interest" description="Disordered" evidence="5">
    <location>
        <begin position="50"/>
        <end position="72"/>
    </location>
</feature>
<evidence type="ECO:0000259" key="6">
    <source>
        <dbReference type="PROSITE" id="PS50103"/>
    </source>
</evidence>
<feature type="compositionally biased region" description="Polar residues" evidence="5">
    <location>
        <begin position="504"/>
        <end position="516"/>
    </location>
</feature>
<dbReference type="SUPFAM" id="SSF90229">
    <property type="entry name" value="CCCH zinc finger"/>
    <property type="match status" value="1"/>
</dbReference>
<feature type="zinc finger region" description="C3H1-type" evidence="4">
    <location>
        <begin position="87"/>
        <end position="114"/>
    </location>
</feature>
<organism evidence="7 8">
    <name type="scientific">Gymnopilus junonius</name>
    <name type="common">Spectacular rustgill mushroom</name>
    <name type="synonym">Gymnopilus spectabilis subsp. junonius</name>
    <dbReference type="NCBI Taxonomy" id="109634"/>
    <lineage>
        <taxon>Eukaryota</taxon>
        <taxon>Fungi</taxon>
        <taxon>Dikarya</taxon>
        <taxon>Basidiomycota</taxon>
        <taxon>Agaricomycotina</taxon>
        <taxon>Agaricomycetes</taxon>
        <taxon>Agaricomycetidae</taxon>
        <taxon>Agaricales</taxon>
        <taxon>Agaricineae</taxon>
        <taxon>Hymenogastraceae</taxon>
        <taxon>Gymnopilus</taxon>
    </lineage>
</organism>
<dbReference type="PROSITE" id="PS50103">
    <property type="entry name" value="ZF_C3H1"/>
    <property type="match status" value="2"/>
</dbReference>
<evidence type="ECO:0000256" key="4">
    <source>
        <dbReference type="PROSITE-ProRule" id="PRU00723"/>
    </source>
</evidence>
<reference evidence="7" key="1">
    <citation type="submission" date="2020-11" db="EMBL/GenBank/DDBJ databases">
        <authorList>
            <consortium name="DOE Joint Genome Institute"/>
            <person name="Ahrendt S."/>
            <person name="Riley R."/>
            <person name="Andreopoulos W."/>
            <person name="LaButti K."/>
            <person name="Pangilinan J."/>
            <person name="Ruiz-duenas F.J."/>
            <person name="Barrasa J.M."/>
            <person name="Sanchez-Garcia M."/>
            <person name="Camarero S."/>
            <person name="Miyauchi S."/>
            <person name="Serrano A."/>
            <person name="Linde D."/>
            <person name="Babiker R."/>
            <person name="Drula E."/>
            <person name="Ayuso-Fernandez I."/>
            <person name="Pacheco R."/>
            <person name="Padilla G."/>
            <person name="Ferreira P."/>
            <person name="Barriuso J."/>
            <person name="Kellner H."/>
            <person name="Castanera R."/>
            <person name="Alfaro M."/>
            <person name="Ramirez L."/>
            <person name="Pisabarro A.G."/>
            <person name="Kuo A."/>
            <person name="Tritt A."/>
            <person name="Lipzen A."/>
            <person name="He G."/>
            <person name="Yan M."/>
            <person name="Ng V."/>
            <person name="Cullen D."/>
            <person name="Martin F."/>
            <person name="Rosso M.-N."/>
            <person name="Henrissat B."/>
            <person name="Hibbett D."/>
            <person name="Martinez A.T."/>
            <person name="Grigoriev I.V."/>
        </authorList>
    </citation>
    <scope>NUCLEOTIDE SEQUENCE</scope>
    <source>
        <strain evidence="7">AH 44721</strain>
    </source>
</reference>
<gene>
    <name evidence="7" type="ORF">CPB84DRAFT_1715571</name>
</gene>
<evidence type="ECO:0000256" key="1">
    <source>
        <dbReference type="ARBA" id="ARBA00022723"/>
    </source>
</evidence>
<keyword evidence="8" id="KW-1185">Reference proteome</keyword>
<dbReference type="Proteomes" id="UP000724874">
    <property type="component" value="Unassembled WGS sequence"/>
</dbReference>
<dbReference type="OrthoDB" id="245563at2759"/>
<keyword evidence="2 4" id="KW-0863">Zinc-finger</keyword>
<dbReference type="SMART" id="SM00356">
    <property type="entry name" value="ZnF_C3H1"/>
    <property type="match status" value="2"/>
</dbReference>
<dbReference type="Gene3D" id="3.30.1370.210">
    <property type="match status" value="1"/>
</dbReference>
<evidence type="ECO:0000313" key="8">
    <source>
        <dbReference type="Proteomes" id="UP000724874"/>
    </source>
</evidence>
<feature type="domain" description="C3H1-type" evidence="6">
    <location>
        <begin position="87"/>
        <end position="114"/>
    </location>
</feature>